<evidence type="ECO:0008006" key="3">
    <source>
        <dbReference type="Google" id="ProtNLM"/>
    </source>
</evidence>
<dbReference type="EMBL" id="JAOYFB010000040">
    <property type="protein sequence ID" value="KAK4035639.1"/>
    <property type="molecule type" value="Genomic_DNA"/>
</dbReference>
<proteinExistence type="predicted"/>
<dbReference type="Proteomes" id="UP001234178">
    <property type="component" value="Unassembled WGS sequence"/>
</dbReference>
<protein>
    <recommendedName>
        <fullName evidence="3">Secreted protein</fullName>
    </recommendedName>
</protein>
<gene>
    <name evidence="1" type="ORF">OUZ56_027726</name>
</gene>
<evidence type="ECO:0000313" key="2">
    <source>
        <dbReference type="Proteomes" id="UP001234178"/>
    </source>
</evidence>
<name>A0ABR0B1Z4_9CRUS</name>
<reference evidence="1 2" key="1">
    <citation type="journal article" date="2023" name="Nucleic Acids Res.">
        <title>The hologenome of Daphnia magna reveals possible DNA methylation and microbiome-mediated evolution of the host genome.</title>
        <authorList>
            <person name="Chaturvedi A."/>
            <person name="Li X."/>
            <person name="Dhandapani V."/>
            <person name="Marshall H."/>
            <person name="Kissane S."/>
            <person name="Cuenca-Cambronero M."/>
            <person name="Asole G."/>
            <person name="Calvet F."/>
            <person name="Ruiz-Romero M."/>
            <person name="Marangio P."/>
            <person name="Guigo R."/>
            <person name="Rago D."/>
            <person name="Mirbahai L."/>
            <person name="Eastwood N."/>
            <person name="Colbourne J.K."/>
            <person name="Zhou J."/>
            <person name="Mallon E."/>
            <person name="Orsini L."/>
        </authorList>
    </citation>
    <scope>NUCLEOTIDE SEQUENCE [LARGE SCALE GENOMIC DNA]</scope>
    <source>
        <strain evidence="1">LRV0_1</strain>
    </source>
</reference>
<accession>A0ABR0B1Z4</accession>
<comment type="caution">
    <text evidence="1">The sequence shown here is derived from an EMBL/GenBank/DDBJ whole genome shotgun (WGS) entry which is preliminary data.</text>
</comment>
<sequence length="68" mass="7168">MSLLSVTAARHPPLSTVQSALAAFAAATTTLLSAERAPHRCQLYAVLPLDLLSCSQPLCNGAARKTKY</sequence>
<organism evidence="1 2">
    <name type="scientific">Daphnia magna</name>
    <dbReference type="NCBI Taxonomy" id="35525"/>
    <lineage>
        <taxon>Eukaryota</taxon>
        <taxon>Metazoa</taxon>
        <taxon>Ecdysozoa</taxon>
        <taxon>Arthropoda</taxon>
        <taxon>Crustacea</taxon>
        <taxon>Branchiopoda</taxon>
        <taxon>Diplostraca</taxon>
        <taxon>Cladocera</taxon>
        <taxon>Anomopoda</taxon>
        <taxon>Daphniidae</taxon>
        <taxon>Daphnia</taxon>
    </lineage>
</organism>
<evidence type="ECO:0000313" key="1">
    <source>
        <dbReference type="EMBL" id="KAK4035639.1"/>
    </source>
</evidence>
<keyword evidence="2" id="KW-1185">Reference proteome</keyword>